<organism evidence="8 9">
    <name type="scientific">Meyerozyma guilliermondii (strain ATCC 6260 / CBS 566 / DSM 6381 / JCM 1539 / NBRC 10279 / NRRL Y-324)</name>
    <name type="common">Yeast</name>
    <name type="synonym">Candida guilliermondii</name>
    <dbReference type="NCBI Taxonomy" id="294746"/>
    <lineage>
        <taxon>Eukaryota</taxon>
        <taxon>Fungi</taxon>
        <taxon>Dikarya</taxon>
        <taxon>Ascomycota</taxon>
        <taxon>Saccharomycotina</taxon>
        <taxon>Pichiomycetes</taxon>
        <taxon>Debaryomycetaceae</taxon>
        <taxon>Meyerozyma</taxon>
    </lineage>
</organism>
<gene>
    <name evidence="8" type="ORF">PGUG_03263</name>
</gene>
<dbReference type="EMBL" id="CH408158">
    <property type="protein sequence ID" value="EDK39165.2"/>
    <property type="molecule type" value="Genomic_DNA"/>
</dbReference>
<evidence type="ECO:0000256" key="4">
    <source>
        <dbReference type="ARBA" id="ARBA00022771"/>
    </source>
</evidence>
<protein>
    <recommendedName>
        <fullName evidence="7">Xylanolytic transcriptional activator regulatory domain-containing protein</fullName>
    </recommendedName>
</protein>
<keyword evidence="4" id="KW-0863">Zinc-finger</keyword>
<dbReference type="Pfam" id="PF04082">
    <property type="entry name" value="Fungal_trans"/>
    <property type="match status" value="1"/>
</dbReference>
<feature type="non-terminal residue" evidence="8">
    <location>
        <position position="245"/>
    </location>
</feature>
<dbReference type="GO" id="GO:0000981">
    <property type="term" value="F:DNA-binding transcription factor activity, RNA polymerase II-specific"/>
    <property type="evidence" value="ECO:0007669"/>
    <property type="project" value="InterPro"/>
</dbReference>
<dbReference type="RefSeq" id="XP_001483882.2">
    <property type="nucleotide sequence ID" value="XM_001483832.1"/>
</dbReference>
<dbReference type="GO" id="GO:0005634">
    <property type="term" value="C:nucleus"/>
    <property type="evidence" value="ECO:0007669"/>
    <property type="project" value="UniProtKB-SubCell"/>
</dbReference>
<proteinExistence type="predicted"/>
<dbReference type="OrthoDB" id="1405595at2759"/>
<dbReference type="AlphaFoldDB" id="A5DJ12"/>
<evidence type="ECO:0000259" key="7">
    <source>
        <dbReference type="Pfam" id="PF04082"/>
    </source>
</evidence>
<dbReference type="VEuPathDB" id="FungiDB:PGUG_03263"/>
<feature type="domain" description="Xylanolytic transcriptional activator regulatory" evidence="7">
    <location>
        <begin position="72"/>
        <end position="244"/>
    </location>
</feature>
<keyword evidence="6" id="KW-0539">Nucleus</keyword>
<evidence type="ECO:0000256" key="1">
    <source>
        <dbReference type="ARBA" id="ARBA00004123"/>
    </source>
</evidence>
<dbReference type="KEGG" id="pgu:PGUG_03263"/>
<sequence length="245" mass="28570">MDLLVAAASENVVEECDQNKHQYDIWEQVKNNVVDVLFGVSNKNSNILPNSKLKDFVDLDFFRPSTIERLFQLYFRIFHDHFPILHKPTFSKNPETIPPLLVVSIITLGAFHDSVENYKTAVELHENFRWMVFSSLDLIPPKLWVIQTLALIQAFEKMASTRRQHELSATFHSAVITLLRRDGSCANMRADKEPAELNTLQRQWDSWIEKESIKRCVFFFFMMDVQHAVLFGHTSIMTINEIRLD</sequence>
<dbReference type="GO" id="GO:0000978">
    <property type="term" value="F:RNA polymerase II cis-regulatory region sequence-specific DNA binding"/>
    <property type="evidence" value="ECO:0007669"/>
    <property type="project" value="InterPro"/>
</dbReference>
<keyword evidence="3" id="KW-0677">Repeat</keyword>
<evidence type="ECO:0000256" key="3">
    <source>
        <dbReference type="ARBA" id="ARBA00022737"/>
    </source>
</evidence>
<dbReference type="GO" id="GO:0008270">
    <property type="term" value="F:zinc ion binding"/>
    <property type="evidence" value="ECO:0007669"/>
    <property type="project" value="UniProtKB-KW"/>
</dbReference>
<reference evidence="8 9" key="1">
    <citation type="journal article" date="2009" name="Nature">
        <title>Evolution of pathogenicity and sexual reproduction in eight Candida genomes.</title>
        <authorList>
            <person name="Butler G."/>
            <person name="Rasmussen M.D."/>
            <person name="Lin M.F."/>
            <person name="Santos M.A."/>
            <person name="Sakthikumar S."/>
            <person name="Munro C.A."/>
            <person name="Rheinbay E."/>
            <person name="Grabherr M."/>
            <person name="Forche A."/>
            <person name="Reedy J.L."/>
            <person name="Agrafioti I."/>
            <person name="Arnaud M.B."/>
            <person name="Bates S."/>
            <person name="Brown A.J."/>
            <person name="Brunke S."/>
            <person name="Costanzo M.C."/>
            <person name="Fitzpatrick D.A."/>
            <person name="de Groot P.W."/>
            <person name="Harris D."/>
            <person name="Hoyer L.L."/>
            <person name="Hube B."/>
            <person name="Klis F.M."/>
            <person name="Kodira C."/>
            <person name="Lennard N."/>
            <person name="Logue M.E."/>
            <person name="Martin R."/>
            <person name="Neiman A.M."/>
            <person name="Nikolaou E."/>
            <person name="Quail M.A."/>
            <person name="Quinn J."/>
            <person name="Santos M.C."/>
            <person name="Schmitzberger F.F."/>
            <person name="Sherlock G."/>
            <person name="Shah P."/>
            <person name="Silverstein K.A."/>
            <person name="Skrzypek M.S."/>
            <person name="Soll D."/>
            <person name="Staggs R."/>
            <person name="Stansfield I."/>
            <person name="Stumpf M.P."/>
            <person name="Sudbery P.E."/>
            <person name="Srikantha T."/>
            <person name="Zeng Q."/>
            <person name="Berman J."/>
            <person name="Berriman M."/>
            <person name="Heitman J."/>
            <person name="Gow N.A."/>
            <person name="Lorenz M.C."/>
            <person name="Birren B.W."/>
            <person name="Kellis M."/>
            <person name="Cuomo C.A."/>
        </authorList>
    </citation>
    <scope>NUCLEOTIDE SEQUENCE [LARGE SCALE GENOMIC DNA]</scope>
    <source>
        <strain evidence="9">ATCC 6260 / CBS 566 / DSM 6381 / JCM 1539 / NBRC 10279 / NRRL Y-324</strain>
    </source>
</reference>
<accession>A5DJ12</accession>
<evidence type="ECO:0000256" key="2">
    <source>
        <dbReference type="ARBA" id="ARBA00022723"/>
    </source>
</evidence>
<dbReference type="GO" id="GO:0000785">
    <property type="term" value="C:chromatin"/>
    <property type="evidence" value="ECO:0007669"/>
    <property type="project" value="TreeGrafter"/>
</dbReference>
<dbReference type="InterPro" id="IPR007219">
    <property type="entry name" value="XnlR_reg_dom"/>
</dbReference>
<dbReference type="InParanoid" id="A5DJ12"/>
<dbReference type="PANTHER" id="PTHR40626">
    <property type="entry name" value="MIP31509P"/>
    <property type="match status" value="1"/>
</dbReference>
<dbReference type="HOGENOM" id="CLU_1133935_0_0_1"/>
<evidence type="ECO:0000313" key="9">
    <source>
        <dbReference type="Proteomes" id="UP000001997"/>
    </source>
</evidence>
<keyword evidence="2" id="KW-0479">Metal-binding</keyword>
<dbReference type="GO" id="GO:0006351">
    <property type="term" value="P:DNA-templated transcription"/>
    <property type="evidence" value="ECO:0007669"/>
    <property type="project" value="InterPro"/>
</dbReference>
<evidence type="ECO:0000256" key="6">
    <source>
        <dbReference type="ARBA" id="ARBA00023242"/>
    </source>
</evidence>
<dbReference type="CDD" id="cd12148">
    <property type="entry name" value="fungal_TF_MHR"/>
    <property type="match status" value="1"/>
</dbReference>
<evidence type="ECO:0000256" key="5">
    <source>
        <dbReference type="ARBA" id="ARBA00022833"/>
    </source>
</evidence>
<name>A5DJ12_PICGU</name>
<keyword evidence="5" id="KW-0862">Zinc</keyword>
<keyword evidence="9" id="KW-1185">Reference proteome</keyword>
<comment type="subcellular location">
    <subcellularLocation>
        <location evidence="1">Nucleus</location>
    </subcellularLocation>
</comment>
<dbReference type="GeneID" id="5126447"/>
<dbReference type="eggNOG" id="KOG1721">
    <property type="taxonomic scope" value="Eukaryota"/>
</dbReference>
<dbReference type="Proteomes" id="UP000001997">
    <property type="component" value="Unassembled WGS sequence"/>
</dbReference>
<evidence type="ECO:0000313" key="8">
    <source>
        <dbReference type="EMBL" id="EDK39165.2"/>
    </source>
</evidence>
<dbReference type="PANTHER" id="PTHR40626:SF11">
    <property type="entry name" value="ZINC FINGER PROTEIN YPR022C"/>
    <property type="match status" value="1"/>
</dbReference>
<dbReference type="InterPro" id="IPR051059">
    <property type="entry name" value="VerF-like"/>
</dbReference>